<feature type="signal peptide" evidence="12">
    <location>
        <begin position="1"/>
        <end position="20"/>
    </location>
</feature>
<dbReference type="PROSITE" id="PS51034">
    <property type="entry name" value="ZP_2"/>
    <property type="match status" value="1"/>
</dbReference>
<dbReference type="InterPro" id="IPR048290">
    <property type="entry name" value="ZP_chr"/>
</dbReference>
<feature type="transmembrane region" description="Helical" evidence="11">
    <location>
        <begin position="785"/>
        <end position="807"/>
    </location>
</feature>
<dbReference type="Proteomes" id="UP001230051">
    <property type="component" value="Unassembled WGS sequence"/>
</dbReference>
<dbReference type="PRINTS" id="PR00023">
    <property type="entry name" value="ZPELLUCIDA"/>
</dbReference>
<dbReference type="Pfam" id="PF26060">
    <property type="entry name" value="TGFBR3_N"/>
    <property type="match status" value="2"/>
</dbReference>
<keyword evidence="9" id="KW-0325">Glycoprotein</keyword>
<keyword evidence="5 12" id="KW-0732">Signal</keyword>
<comment type="caution">
    <text evidence="14">The sequence shown here is derived from an EMBL/GenBank/DDBJ whole genome shotgun (WGS) entry which is preliminary data.</text>
</comment>
<comment type="subcellular location">
    <subcellularLocation>
        <location evidence="1">Cell membrane</location>
        <topology evidence="1">Single-pass type I membrane protein</topology>
    </subcellularLocation>
</comment>
<name>A0AAD8D5T9_ACIOX</name>
<keyword evidence="14" id="KW-0675">Receptor</keyword>
<evidence type="ECO:0000256" key="7">
    <source>
        <dbReference type="ARBA" id="ARBA00023136"/>
    </source>
</evidence>
<dbReference type="AlphaFoldDB" id="A0AAD8D5T9"/>
<keyword evidence="15" id="KW-1185">Reference proteome</keyword>
<dbReference type="InterPro" id="IPR042235">
    <property type="entry name" value="ZP-C_dom"/>
</dbReference>
<accession>A0AAD8D5T9</accession>
<evidence type="ECO:0000313" key="15">
    <source>
        <dbReference type="Proteomes" id="UP001230051"/>
    </source>
</evidence>
<feature type="domain" description="ZP" evidence="13">
    <location>
        <begin position="440"/>
        <end position="724"/>
    </location>
</feature>
<evidence type="ECO:0000256" key="2">
    <source>
        <dbReference type="ARBA" id="ARBA00022475"/>
    </source>
</evidence>
<dbReference type="PANTHER" id="PTHR14002:SF45">
    <property type="entry name" value="ZP DOMAIN-CONTAINING PROTEIN"/>
    <property type="match status" value="1"/>
</dbReference>
<dbReference type="GO" id="GO:0016477">
    <property type="term" value="P:cell migration"/>
    <property type="evidence" value="ECO:0007669"/>
    <property type="project" value="TreeGrafter"/>
</dbReference>
<evidence type="ECO:0000256" key="10">
    <source>
        <dbReference type="SAM" id="MobiDB-lite"/>
    </source>
</evidence>
<dbReference type="SMART" id="SM00241">
    <property type="entry name" value="ZP"/>
    <property type="match status" value="1"/>
</dbReference>
<keyword evidence="3" id="KW-0597">Phosphoprotein</keyword>
<proteinExistence type="predicted"/>
<dbReference type="GO" id="GO:0050431">
    <property type="term" value="F:transforming growth factor beta binding"/>
    <property type="evidence" value="ECO:0007669"/>
    <property type="project" value="TreeGrafter"/>
</dbReference>
<dbReference type="GO" id="GO:0005024">
    <property type="term" value="F:transforming growth factor beta receptor activity"/>
    <property type="evidence" value="ECO:0007669"/>
    <property type="project" value="TreeGrafter"/>
</dbReference>
<dbReference type="GO" id="GO:0005539">
    <property type="term" value="F:glycosaminoglycan binding"/>
    <property type="evidence" value="ECO:0007669"/>
    <property type="project" value="TreeGrafter"/>
</dbReference>
<evidence type="ECO:0000256" key="3">
    <source>
        <dbReference type="ARBA" id="ARBA00022553"/>
    </source>
</evidence>
<feature type="chain" id="PRO_5042135427" evidence="12">
    <location>
        <begin position="21"/>
        <end position="849"/>
    </location>
</feature>
<protein>
    <submittedName>
        <fullName evidence="14">Transforming growth factor beta receptor type 3-like isoform X1</fullName>
    </submittedName>
</protein>
<keyword evidence="6 11" id="KW-1133">Transmembrane helix</keyword>
<sequence>MAGSQAVSAVLFAFWCVAAAGPLPRSGCVQAPVSESHPVRALLESFTVLSGCASRGTTSLPQEVHIINLRSSGEGPSQHQREATLHVKPISSLMTHHKALVFMLNSPQPMEWKLKTEKLLPGVQRTFYVSEGSIVHFESGNFSASAVQHQEKLPQGNKHLLAWAQKKYGAVTSFTEVKVARNIYIKVGEDPVFPANCTIEKNFLSLNYLAEYLQTKPAQGCLLSSLGEQKEVHIIELQAPNSNPYSAFQVDIIVDIRPLKPDSTLFRDLVLILKCEKSVNWVIRAHGVIGKLDVLTSDSAGIDKHSRENALITTAKLDLPSSAEALIKWVNDHGYGPVTTYTNAPVANRFHVRLEETVVGEEVAHMIPTELEMLRDPNPQPGLRSQDGFGFPFPFGRERYNRVDEMMRPPHASLPFGDDIRKMLEPEKVQGSLNVGLSVQCEDHRMVVAVDKESLQANGYRGTDLTLQDPTCKATENSTHYILETSLTGCHTTPFPFPSGSRVVYINSIMINQSFPGEGSGLLSDFEDMEESEDNGYSVDAEDNVDALPDSVKNGLKTILFNCTYGKPTIPEGPPFRPGVVNNNVTFSMEFYNTALFLSPAQALYMATENRQVFVEVTVTKTDQELGFAIQTCFISPSSLPNERSDYIIIENICPKDESVVFYDPQTVDFTEPHAQMDKKRFSFVFKPKYNTSLLFLHCELTLCTKKEVDSKGLLKCIPPDEACTAVNGDMIIQMFKHRKTTTKPLVVVSDKGRTTDIIKEDPTKEADISPQPPYVMHGLDTATVVGIAFAAFVIGALLTGALWFIYANTGETAGRQQVPTSPPASENSSAAHSIGSTQSTPCSSNSTA</sequence>
<evidence type="ECO:0000256" key="6">
    <source>
        <dbReference type="ARBA" id="ARBA00022989"/>
    </source>
</evidence>
<evidence type="ECO:0000256" key="4">
    <source>
        <dbReference type="ARBA" id="ARBA00022692"/>
    </source>
</evidence>
<evidence type="ECO:0000256" key="1">
    <source>
        <dbReference type="ARBA" id="ARBA00004251"/>
    </source>
</evidence>
<feature type="region of interest" description="Disordered" evidence="10">
    <location>
        <begin position="814"/>
        <end position="849"/>
    </location>
</feature>
<organism evidence="14 15">
    <name type="scientific">Acipenser oxyrinchus oxyrinchus</name>
    <dbReference type="NCBI Taxonomy" id="40147"/>
    <lineage>
        <taxon>Eukaryota</taxon>
        <taxon>Metazoa</taxon>
        <taxon>Chordata</taxon>
        <taxon>Craniata</taxon>
        <taxon>Vertebrata</taxon>
        <taxon>Euteleostomi</taxon>
        <taxon>Actinopterygii</taxon>
        <taxon>Chondrostei</taxon>
        <taxon>Acipenseriformes</taxon>
        <taxon>Acipenseridae</taxon>
        <taxon>Acipenser</taxon>
    </lineage>
</organism>
<dbReference type="GO" id="GO:0001837">
    <property type="term" value="P:epithelial to mesenchymal transition"/>
    <property type="evidence" value="ECO:0007669"/>
    <property type="project" value="TreeGrafter"/>
</dbReference>
<evidence type="ECO:0000313" key="14">
    <source>
        <dbReference type="EMBL" id="KAK1164172.1"/>
    </source>
</evidence>
<dbReference type="InterPro" id="IPR055356">
    <property type="entry name" value="ZP-N"/>
</dbReference>
<evidence type="ECO:0000259" key="13">
    <source>
        <dbReference type="PROSITE" id="PS51034"/>
    </source>
</evidence>
<dbReference type="InterPro" id="IPR058899">
    <property type="entry name" value="TGFBR3/Endoglin-like_N"/>
</dbReference>
<gene>
    <name evidence="14" type="primary">TGFBR3</name>
    <name evidence="14" type="ORF">AOXY_G16188</name>
</gene>
<dbReference type="GO" id="GO:0007179">
    <property type="term" value="P:transforming growth factor beta receptor signaling pathway"/>
    <property type="evidence" value="ECO:0007669"/>
    <property type="project" value="TreeGrafter"/>
</dbReference>
<evidence type="ECO:0000256" key="5">
    <source>
        <dbReference type="ARBA" id="ARBA00022729"/>
    </source>
</evidence>
<keyword evidence="4 11" id="KW-0812">Transmembrane</keyword>
<dbReference type="Pfam" id="PF23344">
    <property type="entry name" value="ZP-N"/>
    <property type="match status" value="1"/>
</dbReference>
<dbReference type="InterPro" id="IPR001507">
    <property type="entry name" value="ZP_dom"/>
</dbReference>
<keyword evidence="2" id="KW-1003">Cell membrane</keyword>
<keyword evidence="8" id="KW-1015">Disulfide bond</keyword>
<dbReference type="Gene3D" id="2.60.40.3210">
    <property type="entry name" value="Zona pellucida, ZP-N domain"/>
    <property type="match status" value="1"/>
</dbReference>
<dbReference type="Gene3D" id="2.60.40.4100">
    <property type="entry name" value="Zona pellucida, ZP-C domain"/>
    <property type="match status" value="1"/>
</dbReference>
<dbReference type="EMBL" id="JAGXEW010000014">
    <property type="protein sequence ID" value="KAK1164172.1"/>
    <property type="molecule type" value="Genomic_DNA"/>
</dbReference>
<dbReference type="Pfam" id="PF00100">
    <property type="entry name" value="Zona_pellucida"/>
    <property type="match status" value="1"/>
</dbReference>
<dbReference type="PANTHER" id="PTHR14002">
    <property type="entry name" value="ENDOGLIN/TGF-BETA RECEPTOR TYPE III"/>
    <property type="match status" value="1"/>
</dbReference>
<evidence type="ECO:0000256" key="8">
    <source>
        <dbReference type="ARBA" id="ARBA00023157"/>
    </source>
</evidence>
<evidence type="ECO:0000256" key="11">
    <source>
        <dbReference type="SAM" id="Phobius"/>
    </source>
</evidence>
<dbReference type="GO" id="GO:0017015">
    <property type="term" value="P:regulation of transforming growth factor beta receptor signaling pathway"/>
    <property type="evidence" value="ECO:0007669"/>
    <property type="project" value="TreeGrafter"/>
</dbReference>
<dbReference type="InterPro" id="IPR055355">
    <property type="entry name" value="ZP-C"/>
</dbReference>
<reference evidence="14" key="1">
    <citation type="submission" date="2022-02" db="EMBL/GenBank/DDBJ databases">
        <title>Atlantic sturgeon de novo genome assembly.</title>
        <authorList>
            <person name="Stock M."/>
            <person name="Klopp C."/>
            <person name="Guiguen Y."/>
            <person name="Cabau C."/>
            <person name="Parinello H."/>
            <person name="Santidrian Yebra-Pimentel E."/>
            <person name="Kuhl H."/>
            <person name="Dirks R.P."/>
            <person name="Guessner J."/>
            <person name="Wuertz S."/>
            <person name="Du K."/>
            <person name="Schartl M."/>
        </authorList>
    </citation>
    <scope>NUCLEOTIDE SEQUENCE</scope>
    <source>
        <strain evidence="14">STURGEONOMICS-FGT-2020</strain>
        <tissue evidence="14">Whole blood</tissue>
    </source>
</reference>
<evidence type="ECO:0000256" key="9">
    <source>
        <dbReference type="ARBA" id="ARBA00023180"/>
    </source>
</evidence>
<evidence type="ECO:0000256" key="12">
    <source>
        <dbReference type="SAM" id="SignalP"/>
    </source>
</evidence>
<keyword evidence="7 11" id="KW-0472">Membrane</keyword>
<dbReference type="GO" id="GO:0005114">
    <property type="term" value="F:type II transforming growth factor beta receptor binding"/>
    <property type="evidence" value="ECO:0007669"/>
    <property type="project" value="TreeGrafter"/>
</dbReference>